<protein>
    <submittedName>
        <fullName evidence="2">Uncharacterized protein</fullName>
    </submittedName>
</protein>
<keyword evidence="1" id="KW-1133">Transmembrane helix</keyword>
<keyword evidence="3" id="KW-1185">Reference proteome</keyword>
<gene>
    <name evidence="2" type="ORF">LX73_1136</name>
</gene>
<evidence type="ECO:0000313" key="3">
    <source>
        <dbReference type="Proteomes" id="UP000324595"/>
    </source>
</evidence>
<keyword evidence="1" id="KW-0812">Transmembrane</keyword>
<dbReference type="Proteomes" id="UP000324595">
    <property type="component" value="Unassembled WGS sequence"/>
</dbReference>
<dbReference type="RefSeq" id="WP_148898499.1">
    <property type="nucleotide sequence ID" value="NZ_VNHY01000002.1"/>
</dbReference>
<name>A0A5D3YIN5_9BACT</name>
<keyword evidence="1" id="KW-0472">Membrane</keyword>
<organism evidence="2 3">
    <name type="scientific">Fodinibius salinus</name>
    <dbReference type="NCBI Taxonomy" id="860790"/>
    <lineage>
        <taxon>Bacteria</taxon>
        <taxon>Pseudomonadati</taxon>
        <taxon>Balneolota</taxon>
        <taxon>Balneolia</taxon>
        <taxon>Balneolales</taxon>
        <taxon>Balneolaceae</taxon>
        <taxon>Fodinibius</taxon>
    </lineage>
</organism>
<comment type="caution">
    <text evidence="2">The sequence shown here is derived from an EMBL/GenBank/DDBJ whole genome shotgun (WGS) entry which is preliminary data.</text>
</comment>
<accession>A0A5D3YIN5</accession>
<sequence length="63" mass="6841">MKKKILSVIGAIWGAGIIINWFLSNPSNGNTAYESGQIGAVLIGAFLLIFSIYSYFKEPKDSS</sequence>
<dbReference type="AlphaFoldDB" id="A0A5D3YIN5"/>
<reference evidence="2 3" key="1">
    <citation type="submission" date="2019-07" db="EMBL/GenBank/DDBJ databases">
        <title>Genomic Encyclopedia of Archaeal and Bacterial Type Strains, Phase II (KMG-II): from individual species to whole genera.</title>
        <authorList>
            <person name="Goeker M."/>
        </authorList>
    </citation>
    <scope>NUCLEOTIDE SEQUENCE [LARGE SCALE GENOMIC DNA]</scope>
    <source>
        <strain evidence="2 3">DSM 21935</strain>
    </source>
</reference>
<feature type="transmembrane region" description="Helical" evidence="1">
    <location>
        <begin position="5"/>
        <end position="23"/>
    </location>
</feature>
<dbReference type="EMBL" id="VNHY01000002">
    <property type="protein sequence ID" value="TYP93432.1"/>
    <property type="molecule type" value="Genomic_DNA"/>
</dbReference>
<evidence type="ECO:0000256" key="1">
    <source>
        <dbReference type="SAM" id="Phobius"/>
    </source>
</evidence>
<proteinExistence type="predicted"/>
<evidence type="ECO:0000313" key="2">
    <source>
        <dbReference type="EMBL" id="TYP93432.1"/>
    </source>
</evidence>
<feature type="transmembrane region" description="Helical" evidence="1">
    <location>
        <begin position="35"/>
        <end position="56"/>
    </location>
</feature>